<organism evidence="2 3">
    <name type="scientific">Microcella alkalica</name>
    <dbReference type="NCBI Taxonomy" id="355930"/>
    <lineage>
        <taxon>Bacteria</taxon>
        <taxon>Bacillati</taxon>
        <taxon>Actinomycetota</taxon>
        <taxon>Actinomycetes</taxon>
        <taxon>Micrococcales</taxon>
        <taxon>Microbacteriaceae</taxon>
        <taxon>Microcella</taxon>
    </lineage>
</organism>
<evidence type="ECO:0000256" key="1">
    <source>
        <dbReference type="SAM" id="Phobius"/>
    </source>
</evidence>
<accession>A0A839E4F2</accession>
<sequence>MWSLLARSGAAATALTSAALRTPATATASESFHRTIGLALAGLVLASGAAIGTLALTVEPHSAERGVSERGDVKTVRDFQLPTL</sequence>
<protein>
    <submittedName>
        <fullName evidence="2">Uncharacterized protein</fullName>
    </submittedName>
</protein>
<gene>
    <name evidence="2" type="ORF">FHX53_001144</name>
</gene>
<keyword evidence="1" id="KW-1133">Transmembrane helix</keyword>
<keyword evidence="1" id="KW-0812">Transmembrane</keyword>
<proteinExistence type="predicted"/>
<dbReference type="EMBL" id="JACGWX010000002">
    <property type="protein sequence ID" value="MBA8847559.1"/>
    <property type="molecule type" value="Genomic_DNA"/>
</dbReference>
<feature type="transmembrane region" description="Helical" evidence="1">
    <location>
        <begin position="38"/>
        <end position="58"/>
    </location>
</feature>
<keyword evidence="1" id="KW-0472">Membrane</keyword>
<evidence type="ECO:0000313" key="2">
    <source>
        <dbReference type="EMBL" id="MBA8847559.1"/>
    </source>
</evidence>
<dbReference type="AlphaFoldDB" id="A0A839E4F2"/>
<comment type="caution">
    <text evidence="2">The sequence shown here is derived from an EMBL/GenBank/DDBJ whole genome shotgun (WGS) entry which is preliminary data.</text>
</comment>
<keyword evidence="3" id="KW-1185">Reference proteome</keyword>
<name>A0A839E4F2_9MICO</name>
<reference evidence="2 3" key="1">
    <citation type="submission" date="2020-07" db="EMBL/GenBank/DDBJ databases">
        <title>Sequencing the genomes of 1000 actinobacteria strains.</title>
        <authorList>
            <person name="Klenk H.-P."/>
        </authorList>
    </citation>
    <scope>NUCLEOTIDE SEQUENCE [LARGE SCALE GENOMIC DNA]</scope>
    <source>
        <strain evidence="2 3">DSM 19663</strain>
    </source>
</reference>
<dbReference type="Proteomes" id="UP000585905">
    <property type="component" value="Unassembled WGS sequence"/>
</dbReference>
<dbReference type="RefSeq" id="WP_182490382.1">
    <property type="nucleotide sequence ID" value="NZ_BAAAOV010000010.1"/>
</dbReference>
<evidence type="ECO:0000313" key="3">
    <source>
        <dbReference type="Proteomes" id="UP000585905"/>
    </source>
</evidence>